<feature type="compositionally biased region" description="Basic residues" evidence="2">
    <location>
        <begin position="34"/>
        <end position="45"/>
    </location>
</feature>
<sequence length="511" mass="59989">MADSEICKQIYTPQQYHKEIRRKRPQYKPPSKQPSRKKNPTRRYSIRASNSRKPTLNKERHVRKLRDNKRYTKQLECYARHQPRHYSRDCPNKTNLFTREVELIKSCRMNLIPIDETVSTDSEIYSIVSWSDYTSKEEELNKDYKILNEFTKNEYINLYPVDDKYNQYGEILDNLGYSLMFKIELNDCEHEIQFHIGSDHKECHFCKRYPHKTLRAHCSLCYKNFCKTCVQTVLKIEFPDSKKENDSGNKIMNNRISTLEIRLSQIEKKVDFLYENFEKDVVDLRLAKEKKILGLDFIIHDNRSITITKDYLLISTNSQMSPIIDELTSELRAKRGDAPTNLNKNNQCPCDTPGNCKIKESKNHGSINTLETCDTSHDSYYESILESIKTETELQYELSVAKSDYKSVKINKIITFDNIQQTIDGLNKTSIIGEGPTKYWEKDHVICKLEIINPDLIIKTKDIQYGNFEQEECKSRIKILLDLKVIAPSTSPHRSPVVIVNKHSKQKKRKD</sequence>
<reference evidence="3" key="3">
    <citation type="submission" date="2018-07" db="EMBL/GenBank/DDBJ databases">
        <title>WGS assembly of Glycine max.</title>
        <authorList>
            <person name="Schmutz J."/>
            <person name="Cannon S."/>
            <person name="Schlueter J."/>
            <person name="Ma J."/>
            <person name="Mitros T."/>
            <person name="Nelson W."/>
            <person name="Hyten D."/>
            <person name="Song Q."/>
            <person name="Thelen J."/>
            <person name="Cheng J."/>
            <person name="Xu D."/>
            <person name="Hellsten U."/>
            <person name="May G."/>
            <person name="Yu Y."/>
            <person name="Sakurai T."/>
            <person name="Umezawa T."/>
            <person name="Bhattacharyya M."/>
            <person name="Sandhu D."/>
            <person name="Valliyodan B."/>
            <person name="Lindquist E."/>
            <person name="Peto M."/>
            <person name="Grant D."/>
            <person name="Shu S."/>
            <person name="Goodstein D."/>
            <person name="Barry K."/>
            <person name="Futrell-Griggs M."/>
            <person name="Abernathy B."/>
            <person name="Du J."/>
            <person name="Tian Z."/>
            <person name="Zhu L."/>
            <person name="Gill N."/>
            <person name="Joshi T."/>
            <person name="Libault M."/>
            <person name="Sethuraman A."/>
            <person name="Zhang X."/>
            <person name="Shinozaki K."/>
            <person name="Nguyen H."/>
            <person name="Wing R."/>
            <person name="Cregan P."/>
            <person name="Specht J."/>
            <person name="Grimwood J."/>
            <person name="Rokhsar D."/>
            <person name="Stacey G."/>
            <person name="Shoemaker R."/>
            <person name="Jackson S."/>
        </authorList>
    </citation>
    <scope>NUCLEOTIDE SEQUENCE</scope>
    <source>
        <tissue evidence="3">Callus</tissue>
    </source>
</reference>
<dbReference type="InParanoid" id="A0A0R0FAB7"/>
<feature type="coiled-coil region" evidence="1">
    <location>
        <begin position="249"/>
        <end position="276"/>
    </location>
</feature>
<feature type="region of interest" description="Disordered" evidence="2">
    <location>
        <begin position="491"/>
        <end position="511"/>
    </location>
</feature>
<name>A0A0R0FAB7_SOYBN</name>
<evidence type="ECO:0000313" key="4">
    <source>
        <dbReference type="EnsemblPlants" id="KRG99242"/>
    </source>
</evidence>
<dbReference type="Gene3D" id="3.10.10.10">
    <property type="entry name" value="HIV Type 1 Reverse Transcriptase, subunit A, domain 1"/>
    <property type="match status" value="1"/>
</dbReference>
<accession>A0A0R0FAB7</accession>
<keyword evidence="1" id="KW-0175">Coiled coil</keyword>
<evidence type="ECO:0000313" key="3">
    <source>
        <dbReference type="EMBL" id="KRG99242.1"/>
    </source>
</evidence>
<gene>
    <name evidence="3" type="ORF">GLYMA_18G132300</name>
</gene>
<dbReference type="InterPro" id="IPR043502">
    <property type="entry name" value="DNA/RNA_pol_sf"/>
</dbReference>
<protein>
    <submittedName>
        <fullName evidence="3 4">Uncharacterized protein</fullName>
    </submittedName>
</protein>
<organism evidence="3">
    <name type="scientific">Glycine max</name>
    <name type="common">Soybean</name>
    <name type="synonym">Glycine hispida</name>
    <dbReference type="NCBI Taxonomy" id="3847"/>
    <lineage>
        <taxon>Eukaryota</taxon>
        <taxon>Viridiplantae</taxon>
        <taxon>Streptophyta</taxon>
        <taxon>Embryophyta</taxon>
        <taxon>Tracheophyta</taxon>
        <taxon>Spermatophyta</taxon>
        <taxon>Magnoliopsida</taxon>
        <taxon>eudicotyledons</taxon>
        <taxon>Gunneridae</taxon>
        <taxon>Pentapetalae</taxon>
        <taxon>rosids</taxon>
        <taxon>fabids</taxon>
        <taxon>Fabales</taxon>
        <taxon>Fabaceae</taxon>
        <taxon>Papilionoideae</taxon>
        <taxon>50 kb inversion clade</taxon>
        <taxon>NPAAA clade</taxon>
        <taxon>indigoferoid/millettioid clade</taxon>
        <taxon>Phaseoleae</taxon>
        <taxon>Glycine</taxon>
        <taxon>Glycine subgen. Soja</taxon>
    </lineage>
</organism>
<evidence type="ECO:0000313" key="5">
    <source>
        <dbReference type="Proteomes" id="UP000008827"/>
    </source>
</evidence>
<evidence type="ECO:0000256" key="2">
    <source>
        <dbReference type="SAM" id="MobiDB-lite"/>
    </source>
</evidence>
<dbReference type="Gramene" id="KRG99242">
    <property type="protein sequence ID" value="KRG99242"/>
    <property type="gene ID" value="GLYMA_18G132300"/>
</dbReference>
<dbReference type="EnsemblPlants" id="KRG99242">
    <property type="protein sequence ID" value="KRG99242"/>
    <property type="gene ID" value="GLYMA_18G132300"/>
</dbReference>
<dbReference type="EMBL" id="CM000851">
    <property type="protein sequence ID" value="KRG99242.1"/>
    <property type="molecule type" value="Genomic_DNA"/>
</dbReference>
<keyword evidence="5" id="KW-1185">Reference proteome</keyword>
<feature type="region of interest" description="Disordered" evidence="2">
    <location>
        <begin position="12"/>
        <end position="58"/>
    </location>
</feature>
<dbReference type="AlphaFoldDB" id="A0A0R0FAB7"/>
<dbReference type="Proteomes" id="UP000008827">
    <property type="component" value="Chromosome 18"/>
</dbReference>
<dbReference type="SUPFAM" id="SSF56672">
    <property type="entry name" value="DNA/RNA polymerases"/>
    <property type="match status" value="1"/>
</dbReference>
<proteinExistence type="predicted"/>
<evidence type="ECO:0000256" key="1">
    <source>
        <dbReference type="SAM" id="Coils"/>
    </source>
</evidence>
<reference evidence="4" key="2">
    <citation type="submission" date="2018-02" db="UniProtKB">
        <authorList>
            <consortium name="EnsemblPlants"/>
        </authorList>
    </citation>
    <scope>IDENTIFICATION</scope>
    <source>
        <strain evidence="4">Williams 82</strain>
    </source>
</reference>
<feature type="compositionally biased region" description="Basic residues" evidence="2">
    <location>
        <begin position="502"/>
        <end position="511"/>
    </location>
</feature>
<reference evidence="3 4" key="1">
    <citation type="journal article" date="2010" name="Nature">
        <title>Genome sequence of the palaeopolyploid soybean.</title>
        <authorList>
            <person name="Schmutz J."/>
            <person name="Cannon S.B."/>
            <person name="Schlueter J."/>
            <person name="Ma J."/>
            <person name="Mitros T."/>
            <person name="Nelson W."/>
            <person name="Hyten D.L."/>
            <person name="Song Q."/>
            <person name="Thelen J.J."/>
            <person name="Cheng J."/>
            <person name="Xu D."/>
            <person name="Hellsten U."/>
            <person name="May G.D."/>
            <person name="Yu Y."/>
            <person name="Sakurai T."/>
            <person name="Umezawa T."/>
            <person name="Bhattacharyya M.K."/>
            <person name="Sandhu D."/>
            <person name="Valliyodan B."/>
            <person name="Lindquist E."/>
            <person name="Peto M."/>
            <person name="Grant D."/>
            <person name="Shu S."/>
            <person name="Goodstein D."/>
            <person name="Barry K."/>
            <person name="Futrell-Griggs M."/>
            <person name="Abernathy B."/>
            <person name="Du J."/>
            <person name="Tian Z."/>
            <person name="Zhu L."/>
            <person name="Gill N."/>
            <person name="Joshi T."/>
            <person name="Libault M."/>
            <person name="Sethuraman A."/>
            <person name="Zhang X.-C."/>
            <person name="Shinozaki K."/>
            <person name="Nguyen H.T."/>
            <person name="Wing R.A."/>
            <person name="Cregan P."/>
            <person name="Specht J."/>
            <person name="Grimwood J."/>
            <person name="Rokhsar D."/>
            <person name="Stacey G."/>
            <person name="Shoemaker R.C."/>
            <person name="Jackson S.A."/>
        </authorList>
    </citation>
    <scope>NUCLEOTIDE SEQUENCE</scope>
    <source>
        <strain evidence="4">cv. Williams 82</strain>
        <tissue evidence="3">Callus</tissue>
    </source>
</reference>